<dbReference type="EMBL" id="DVMJ01000052">
    <property type="protein sequence ID" value="HIU13601.1"/>
    <property type="molecule type" value="Genomic_DNA"/>
</dbReference>
<dbReference type="SFLD" id="SFLDS00003">
    <property type="entry name" value="Haloacid_Dehalogenase"/>
    <property type="match status" value="1"/>
</dbReference>
<accession>A0A9D1L101</accession>
<dbReference type="Gene3D" id="3.30.1240.10">
    <property type="match status" value="1"/>
</dbReference>
<evidence type="ECO:0000313" key="1">
    <source>
        <dbReference type="EMBL" id="HIU13601.1"/>
    </source>
</evidence>
<comment type="caution">
    <text evidence="1">The sequence shown here is derived from an EMBL/GenBank/DDBJ whole genome shotgun (WGS) entry which is preliminary data.</text>
</comment>
<dbReference type="GO" id="GO:0016791">
    <property type="term" value="F:phosphatase activity"/>
    <property type="evidence" value="ECO:0007669"/>
    <property type="project" value="TreeGrafter"/>
</dbReference>
<sequence length="278" mass="31243">MERKVVFFDVDGTLTSNHGDVSEPVKEAIASLRRKGHLAFICTGRSWTGVQSLLEIGFDGVICSAGGYVKVGDQLIYEASLDPQEVQLARDVFERNHVLYNLETNEVTFQSQTMNELFVSQQNLEQSNSEMQRLLREQQEQFNIQDLSNYDAHPLPVQKMCFICQTMDQLEEPKQVLSDRFHFVIHDIFSKDILNGEIISKACNKGHGVSRVMDYLGEPLANSIGYGDSMNDYEMMETCGYAVAMGNASAVLKKCADEVCESVEEDGVYHSLKRLGLC</sequence>
<dbReference type="NCBIfam" id="TIGR00099">
    <property type="entry name" value="Cof-subfamily"/>
    <property type="match status" value="1"/>
</dbReference>
<proteinExistence type="predicted"/>
<dbReference type="PANTHER" id="PTHR10000">
    <property type="entry name" value="PHOSPHOSERINE PHOSPHATASE"/>
    <property type="match status" value="1"/>
</dbReference>
<dbReference type="NCBIfam" id="TIGR01484">
    <property type="entry name" value="HAD-SF-IIB"/>
    <property type="match status" value="1"/>
</dbReference>
<dbReference type="InterPro" id="IPR036412">
    <property type="entry name" value="HAD-like_sf"/>
</dbReference>
<reference evidence="1" key="1">
    <citation type="submission" date="2020-10" db="EMBL/GenBank/DDBJ databases">
        <authorList>
            <person name="Gilroy R."/>
        </authorList>
    </citation>
    <scope>NUCLEOTIDE SEQUENCE</scope>
    <source>
        <strain evidence="1">CHK195-11698</strain>
    </source>
</reference>
<dbReference type="PANTHER" id="PTHR10000:SF25">
    <property type="entry name" value="PHOSPHATASE YKRA-RELATED"/>
    <property type="match status" value="1"/>
</dbReference>
<dbReference type="InterPro" id="IPR023214">
    <property type="entry name" value="HAD_sf"/>
</dbReference>
<dbReference type="InterPro" id="IPR006379">
    <property type="entry name" value="HAD-SF_hydro_IIB"/>
</dbReference>
<dbReference type="GO" id="GO:0005829">
    <property type="term" value="C:cytosol"/>
    <property type="evidence" value="ECO:0007669"/>
    <property type="project" value="TreeGrafter"/>
</dbReference>
<dbReference type="Gene3D" id="3.40.50.1000">
    <property type="entry name" value="HAD superfamily/HAD-like"/>
    <property type="match status" value="1"/>
</dbReference>
<dbReference type="SUPFAM" id="SSF56784">
    <property type="entry name" value="HAD-like"/>
    <property type="match status" value="1"/>
</dbReference>
<reference evidence="1" key="2">
    <citation type="journal article" date="2021" name="PeerJ">
        <title>Extensive microbial diversity within the chicken gut microbiome revealed by metagenomics and culture.</title>
        <authorList>
            <person name="Gilroy R."/>
            <person name="Ravi A."/>
            <person name="Getino M."/>
            <person name="Pursley I."/>
            <person name="Horton D.L."/>
            <person name="Alikhan N.F."/>
            <person name="Baker D."/>
            <person name="Gharbi K."/>
            <person name="Hall N."/>
            <person name="Watson M."/>
            <person name="Adriaenssens E.M."/>
            <person name="Foster-Nyarko E."/>
            <person name="Jarju S."/>
            <person name="Secka A."/>
            <person name="Antonio M."/>
            <person name="Oren A."/>
            <person name="Chaudhuri R.R."/>
            <person name="La Ragione R."/>
            <person name="Hildebrand F."/>
            <person name="Pallen M.J."/>
        </authorList>
    </citation>
    <scope>NUCLEOTIDE SEQUENCE</scope>
    <source>
        <strain evidence="1">CHK195-11698</strain>
    </source>
</reference>
<gene>
    <name evidence="1" type="ORF">IAD15_05975</name>
</gene>
<dbReference type="GO" id="GO:0000287">
    <property type="term" value="F:magnesium ion binding"/>
    <property type="evidence" value="ECO:0007669"/>
    <property type="project" value="TreeGrafter"/>
</dbReference>
<evidence type="ECO:0000313" key="2">
    <source>
        <dbReference type="Proteomes" id="UP000824175"/>
    </source>
</evidence>
<protein>
    <submittedName>
        <fullName evidence="1">HAD family phosphatase</fullName>
    </submittedName>
</protein>
<dbReference type="InterPro" id="IPR000150">
    <property type="entry name" value="Cof"/>
</dbReference>
<dbReference type="SFLD" id="SFLDG01140">
    <property type="entry name" value="C2.B:_Phosphomannomutase_and_P"/>
    <property type="match status" value="1"/>
</dbReference>
<dbReference type="Proteomes" id="UP000824175">
    <property type="component" value="Unassembled WGS sequence"/>
</dbReference>
<name>A0A9D1L101_9FIRM</name>
<organism evidence="1 2">
    <name type="scientific">Candidatus Fimiplasma intestinipullorum</name>
    <dbReference type="NCBI Taxonomy" id="2840825"/>
    <lineage>
        <taxon>Bacteria</taxon>
        <taxon>Bacillati</taxon>
        <taxon>Bacillota</taxon>
        <taxon>Clostridia</taxon>
        <taxon>Eubacteriales</taxon>
        <taxon>Candidatus Fimiplasma</taxon>
    </lineage>
</organism>
<dbReference type="AlphaFoldDB" id="A0A9D1L101"/>
<dbReference type="Pfam" id="PF08282">
    <property type="entry name" value="Hydrolase_3"/>
    <property type="match status" value="1"/>
</dbReference>